<evidence type="ECO:0000256" key="1">
    <source>
        <dbReference type="SAM" id="MobiDB-lite"/>
    </source>
</evidence>
<name>A0A9D3XKL2_9SAUR</name>
<evidence type="ECO:0000313" key="2">
    <source>
        <dbReference type="EMBL" id="KAH1181623.1"/>
    </source>
</evidence>
<keyword evidence="3" id="KW-1185">Reference proteome</keyword>
<dbReference type="AlphaFoldDB" id="A0A9D3XKL2"/>
<sequence>MAKGPGAERPVAGITLHRAVPRGLGALSRPFPSKMPSQEEWESQVLLGAILPPTLPDSRPVAPTPHTVPLKSMGTPHTGRCYSVGVKVAESDPLASVVTR</sequence>
<protein>
    <submittedName>
        <fullName evidence="2">Uncharacterized protein</fullName>
    </submittedName>
</protein>
<accession>A0A9D3XKL2</accession>
<gene>
    <name evidence="2" type="ORF">KIL84_005349</name>
</gene>
<organism evidence="2 3">
    <name type="scientific">Mauremys mutica</name>
    <name type="common">yellowpond turtle</name>
    <dbReference type="NCBI Taxonomy" id="74926"/>
    <lineage>
        <taxon>Eukaryota</taxon>
        <taxon>Metazoa</taxon>
        <taxon>Chordata</taxon>
        <taxon>Craniata</taxon>
        <taxon>Vertebrata</taxon>
        <taxon>Euteleostomi</taxon>
        <taxon>Archelosauria</taxon>
        <taxon>Testudinata</taxon>
        <taxon>Testudines</taxon>
        <taxon>Cryptodira</taxon>
        <taxon>Durocryptodira</taxon>
        <taxon>Testudinoidea</taxon>
        <taxon>Geoemydidae</taxon>
        <taxon>Geoemydinae</taxon>
        <taxon>Mauremys</taxon>
    </lineage>
</organism>
<reference evidence="2" key="1">
    <citation type="submission" date="2021-09" db="EMBL/GenBank/DDBJ databases">
        <title>The genome of Mauremys mutica provides insights into the evolution of semi-aquatic lifestyle.</title>
        <authorList>
            <person name="Gong S."/>
            <person name="Gao Y."/>
        </authorList>
    </citation>
    <scope>NUCLEOTIDE SEQUENCE</scope>
    <source>
        <strain evidence="2">MM-2020</strain>
        <tissue evidence="2">Muscle</tissue>
    </source>
</reference>
<comment type="caution">
    <text evidence="2">The sequence shown here is derived from an EMBL/GenBank/DDBJ whole genome shotgun (WGS) entry which is preliminary data.</text>
</comment>
<proteinExistence type="predicted"/>
<evidence type="ECO:0000313" key="3">
    <source>
        <dbReference type="Proteomes" id="UP000827986"/>
    </source>
</evidence>
<feature type="region of interest" description="Disordered" evidence="1">
    <location>
        <begin position="56"/>
        <end position="76"/>
    </location>
</feature>
<dbReference type="EMBL" id="JAHDVG010000468">
    <property type="protein sequence ID" value="KAH1181623.1"/>
    <property type="molecule type" value="Genomic_DNA"/>
</dbReference>
<dbReference type="Proteomes" id="UP000827986">
    <property type="component" value="Unassembled WGS sequence"/>
</dbReference>